<evidence type="ECO:0000256" key="1">
    <source>
        <dbReference type="SAM" id="MobiDB-lite"/>
    </source>
</evidence>
<accession>A0A6L2J2D2</accession>
<dbReference type="Pfam" id="PF17919">
    <property type="entry name" value="RT_RNaseH_2"/>
    <property type="match status" value="1"/>
</dbReference>
<dbReference type="Gene3D" id="3.30.420.10">
    <property type="entry name" value="Ribonuclease H-like superfamily/Ribonuclease H"/>
    <property type="match status" value="2"/>
</dbReference>
<keyword evidence="3" id="KW-0695">RNA-directed DNA polymerase</keyword>
<sequence length="1670" mass="189481">MNAFSVFLVFHKTFCGKPECFPPTKRSLTIPFTLFHNHDMCLGSGDVCTQGFIYFLARDTGSRSKMIVSFDLRSKEFGQVYLPDSLQHSTDLELSKQNECLTLLELADVDNIHVWMMNDSVAKTFTKVFTLSGLGPLGWRTVVGFRKNCKAIIRTYDDVTEVASLVEVCDPCSGRINNIGINWVDGYSWSLANSLDTRDYAKIRTTLLSGRPNHPYFCINKLAPSVGPILKVTLRRTSVMVNTTPLVTTVTKPANNPGEANTAPRINIQELCEEYYEDILPIIMGKIHHERRKDVHPKLDFGEGPQDRIREDSHYSDTRAKNAEPKRVKIQDRLKYGDCHVFDRLGNRRQSVFDRLSEASSPNTIRSRPRKMNPRDPLRGRSHTRTLGASRGDRDRGGKGFRSTRESYGDSFSHSYRDESRRYNTKRRNRSLSSSASRSNSSEEKHRKSKRHKPAEDDLTKPWTCEEVNPFTPRIRNFESSRKKRMPNNIKTYDGTGAARVWFDELPPKSIDGYKDMKAAFLSYFMQQKKYVKDPVEIHNIKQREGETLEDFMERFKIETGRIKGAPECMRISGFMHGINNPKLTKRLHEHVPKTMEEMMIATTAFIREEAAAASKKKGHGSWKTQDQSKRHTDKRPDFRGHSRDVEKRNSNKFCDFHNDKWHSTDECMQLKKQIVELVRAGKLSHLIKEIKQGWEQPKTGRKEAAAKDKPTTIYMVRSWQRTVNNGTDGPLVIEAEIGGHTIHLMYIDGGSSMEILYEHCFNWLRPEIKSQMVPATTSLTGFSGETTWPLGQLRLLVTIGDVTHSTKAWINFMVVKSLSPYNSIIRRPRLKAIQTVPSTVHGMLKFPTEEGIVTIRSSLLIPAECVSIDTSSVTPREKRTRPANLTVTLHPNFPDQEVVVGGSLSDRGRTELCSLLKKNLDIFAWQPSDMTRVPRSIAEHRLNIREVQKLIEARIMREVYYHDWLSNPVMVKKHDESWRMFVDFTDLNRACPQDCYPLPEIDWKVESLSEGVFFGYVITPEGIKPCPDKTAAVLQLPPPQTIKEVQSLNGKLASLNRFLSKSAEKSLPLFQTLKECIKKSDFRWTAEAEQAFQQLKHHLSDLPLLAAPNPQEELIMYLSATHGAISAVLMTERGTAQTPIYFISCALQGPKLNYSPMEKLVMSRPDMAGRHQKWSIMLGEHNIAYKPRTSIKGQILADFLNEMPGNASQGVSVAVTQEEPWTLFTDGSSCVDGSGAGLILTNPEGVEFTYALRFQFAASNNEAEYEALVAGLRIAMQMGVKNVQANVDSKLVANQVLGTYVAKEDNMINQVPWSRNKKADTLSKIASTSFAHLSKQVLVEVLETKSITGKEVTAVIEEEGPTWMTELVTYLKEGILPGDEKEARKLCLKARQYELMEGVLYKRSFFTPWLRCVGPLQAEYVMREIHEWSCSMHARPRPLSGRAGKGQVPDSRNGLLHEVDRSKGGGNDYRRADNGKQFTDNPFKDWCDKLNITQRFASVKHLQSNGLVKRANRRLGEGIKARLGEGNKNWVEELPHVLWAHRTMIKSSHVIPAEIRMTTYRTAGVDVVNNDEELRLNLDFLEERRELTAMSEAKSKSKMMKYYNARVRGVAFKPGDFVYRSNDASHVVAKGKLGPKWEGPYEVTDALGNGAYKLRGRGLRVLNAIPKTS</sequence>
<feature type="region of interest" description="Disordered" evidence="1">
    <location>
        <begin position="297"/>
        <end position="326"/>
    </location>
</feature>
<keyword evidence="3" id="KW-0548">Nucleotidyltransferase</keyword>
<dbReference type="InterPro" id="IPR013187">
    <property type="entry name" value="F-box-assoc_dom_typ3"/>
</dbReference>
<feature type="compositionally biased region" description="Basic and acidic residues" evidence="1">
    <location>
        <begin position="627"/>
        <end position="646"/>
    </location>
</feature>
<protein>
    <submittedName>
        <fullName evidence="3">Reverse transcriptase domain-containing protein</fullName>
    </submittedName>
</protein>
<organism evidence="3">
    <name type="scientific">Tanacetum cinerariifolium</name>
    <name type="common">Dalmatian daisy</name>
    <name type="synonym">Chrysanthemum cinerariifolium</name>
    <dbReference type="NCBI Taxonomy" id="118510"/>
    <lineage>
        <taxon>Eukaryota</taxon>
        <taxon>Viridiplantae</taxon>
        <taxon>Streptophyta</taxon>
        <taxon>Embryophyta</taxon>
        <taxon>Tracheophyta</taxon>
        <taxon>Spermatophyta</taxon>
        <taxon>Magnoliopsida</taxon>
        <taxon>eudicotyledons</taxon>
        <taxon>Gunneridae</taxon>
        <taxon>Pentapetalae</taxon>
        <taxon>asterids</taxon>
        <taxon>campanulids</taxon>
        <taxon>Asterales</taxon>
        <taxon>Asteraceae</taxon>
        <taxon>Asteroideae</taxon>
        <taxon>Anthemideae</taxon>
        <taxon>Anthemidinae</taxon>
        <taxon>Tanacetum</taxon>
    </lineage>
</organism>
<dbReference type="PANTHER" id="PTHR48475">
    <property type="entry name" value="RIBONUCLEASE H"/>
    <property type="match status" value="1"/>
</dbReference>
<dbReference type="PROSITE" id="PS50994">
    <property type="entry name" value="INTEGRASE"/>
    <property type="match status" value="1"/>
</dbReference>
<feature type="region of interest" description="Disordered" evidence="1">
    <location>
        <begin position="353"/>
        <end position="459"/>
    </location>
</feature>
<name>A0A6L2J2D2_TANCI</name>
<dbReference type="InterPro" id="IPR001584">
    <property type="entry name" value="Integrase_cat-core"/>
</dbReference>
<dbReference type="Pfam" id="PF03732">
    <property type="entry name" value="Retrotrans_gag"/>
    <property type="match status" value="1"/>
</dbReference>
<dbReference type="GO" id="GO:0004523">
    <property type="term" value="F:RNA-DNA hybrid ribonuclease activity"/>
    <property type="evidence" value="ECO:0007669"/>
    <property type="project" value="InterPro"/>
</dbReference>
<dbReference type="CDD" id="cd09279">
    <property type="entry name" value="RNase_HI_like"/>
    <property type="match status" value="1"/>
</dbReference>
<feature type="domain" description="Integrase catalytic" evidence="2">
    <location>
        <begin position="1473"/>
        <end position="1565"/>
    </location>
</feature>
<dbReference type="InterPro" id="IPR041577">
    <property type="entry name" value="RT_RNaseH_2"/>
</dbReference>
<dbReference type="GO" id="GO:0003964">
    <property type="term" value="F:RNA-directed DNA polymerase activity"/>
    <property type="evidence" value="ECO:0007669"/>
    <property type="project" value="UniProtKB-KW"/>
</dbReference>
<feature type="compositionally biased region" description="Basic and acidic residues" evidence="1">
    <location>
        <begin position="1456"/>
        <end position="1475"/>
    </location>
</feature>
<feature type="compositionally biased region" description="Basic and acidic residues" evidence="1">
    <location>
        <begin position="391"/>
        <end position="408"/>
    </location>
</feature>
<gene>
    <name evidence="3" type="ORF">Tci_002900</name>
</gene>
<dbReference type="SUPFAM" id="SSF53098">
    <property type="entry name" value="Ribonuclease H-like"/>
    <property type="match status" value="2"/>
</dbReference>
<dbReference type="InterPro" id="IPR012337">
    <property type="entry name" value="RNaseH-like_sf"/>
</dbReference>
<dbReference type="NCBIfam" id="TIGR01640">
    <property type="entry name" value="F_box_assoc_1"/>
    <property type="match status" value="1"/>
</dbReference>
<dbReference type="InterPro" id="IPR036397">
    <property type="entry name" value="RNaseH_sf"/>
</dbReference>
<dbReference type="GO" id="GO:0003676">
    <property type="term" value="F:nucleic acid binding"/>
    <property type="evidence" value="ECO:0007669"/>
    <property type="project" value="InterPro"/>
</dbReference>
<dbReference type="PANTHER" id="PTHR48475:SF2">
    <property type="entry name" value="RIBONUCLEASE H"/>
    <property type="match status" value="1"/>
</dbReference>
<feature type="region of interest" description="Disordered" evidence="1">
    <location>
        <begin position="611"/>
        <end position="646"/>
    </location>
</feature>
<dbReference type="InterPro" id="IPR043502">
    <property type="entry name" value="DNA/RNA_pol_sf"/>
</dbReference>
<dbReference type="EMBL" id="BKCJ010000201">
    <property type="protein sequence ID" value="GEU30922.1"/>
    <property type="molecule type" value="Genomic_DNA"/>
</dbReference>
<reference evidence="3" key="1">
    <citation type="journal article" date="2019" name="Sci. Rep.">
        <title>Draft genome of Tanacetum cinerariifolium, the natural source of mosquito coil.</title>
        <authorList>
            <person name="Yamashiro T."/>
            <person name="Shiraishi A."/>
            <person name="Satake H."/>
            <person name="Nakayama K."/>
        </authorList>
    </citation>
    <scope>NUCLEOTIDE SEQUENCE</scope>
</reference>
<dbReference type="Pfam" id="PF13456">
    <property type="entry name" value="RVT_3"/>
    <property type="match status" value="1"/>
</dbReference>
<dbReference type="InterPro" id="IPR043128">
    <property type="entry name" value="Rev_trsase/Diguanyl_cyclase"/>
</dbReference>
<evidence type="ECO:0000259" key="2">
    <source>
        <dbReference type="PROSITE" id="PS50994"/>
    </source>
</evidence>
<feature type="compositionally biased region" description="Low complexity" evidence="1">
    <location>
        <begin position="431"/>
        <end position="440"/>
    </location>
</feature>
<dbReference type="InterPro" id="IPR017451">
    <property type="entry name" value="F-box-assoc_interact_dom"/>
</dbReference>
<dbReference type="Pfam" id="PF08268">
    <property type="entry name" value="FBA_3"/>
    <property type="match status" value="1"/>
</dbReference>
<dbReference type="Gene3D" id="3.10.10.10">
    <property type="entry name" value="HIV Type 1 Reverse Transcriptase, subunit A, domain 1"/>
    <property type="match status" value="1"/>
</dbReference>
<dbReference type="InterPro" id="IPR002156">
    <property type="entry name" value="RNaseH_domain"/>
</dbReference>
<dbReference type="GO" id="GO:0015074">
    <property type="term" value="P:DNA integration"/>
    <property type="evidence" value="ECO:0007669"/>
    <property type="project" value="InterPro"/>
</dbReference>
<evidence type="ECO:0000313" key="3">
    <source>
        <dbReference type="EMBL" id="GEU30922.1"/>
    </source>
</evidence>
<keyword evidence="3" id="KW-0808">Transferase</keyword>
<comment type="caution">
    <text evidence="3">The sequence shown here is derived from an EMBL/GenBank/DDBJ whole genome shotgun (WGS) entry which is preliminary data.</text>
</comment>
<dbReference type="Gene3D" id="3.30.70.270">
    <property type="match status" value="1"/>
</dbReference>
<feature type="region of interest" description="Disordered" evidence="1">
    <location>
        <begin position="1439"/>
        <end position="1475"/>
    </location>
</feature>
<dbReference type="SUPFAM" id="SSF56672">
    <property type="entry name" value="DNA/RNA polymerases"/>
    <property type="match status" value="1"/>
</dbReference>
<proteinExistence type="predicted"/>
<dbReference type="InterPro" id="IPR005162">
    <property type="entry name" value="Retrotrans_gag_dom"/>
</dbReference>